<dbReference type="SMART" id="SM00530">
    <property type="entry name" value="HTH_XRE"/>
    <property type="match status" value="1"/>
</dbReference>
<dbReference type="InterPro" id="IPR041413">
    <property type="entry name" value="MLTR_LBD"/>
</dbReference>
<dbReference type="Pfam" id="PF13560">
    <property type="entry name" value="HTH_31"/>
    <property type="match status" value="1"/>
</dbReference>
<keyword evidence="3" id="KW-1185">Reference proteome</keyword>
<name>A0ABP6PT51_9ACTN</name>
<organism evidence="2 3">
    <name type="scientific">Streptomyces virens</name>
    <dbReference type="NCBI Taxonomy" id="285572"/>
    <lineage>
        <taxon>Bacteria</taxon>
        <taxon>Bacillati</taxon>
        <taxon>Actinomycetota</taxon>
        <taxon>Actinomycetes</taxon>
        <taxon>Kitasatosporales</taxon>
        <taxon>Streptomycetaceae</taxon>
        <taxon>Streptomyces</taxon>
    </lineage>
</organism>
<feature type="domain" description="HTH cro/C1-type" evidence="1">
    <location>
        <begin position="76"/>
        <end position="157"/>
    </location>
</feature>
<dbReference type="InterPro" id="IPR001387">
    <property type="entry name" value="Cro/C1-type_HTH"/>
</dbReference>
<dbReference type="Gene3D" id="3.30.450.180">
    <property type="match status" value="1"/>
</dbReference>
<comment type="caution">
    <text evidence="2">The sequence shown here is derived from an EMBL/GenBank/DDBJ whole genome shotgun (WGS) entry which is preliminary data.</text>
</comment>
<dbReference type="InterPro" id="IPR010982">
    <property type="entry name" value="Lambda_DNA-bd_dom_sf"/>
</dbReference>
<evidence type="ECO:0000259" key="1">
    <source>
        <dbReference type="SMART" id="SM00530"/>
    </source>
</evidence>
<dbReference type="PANTHER" id="PTHR35010:SF2">
    <property type="entry name" value="BLL4672 PROTEIN"/>
    <property type="match status" value="1"/>
</dbReference>
<gene>
    <name evidence="2" type="ORF">GCM10010451_43990</name>
</gene>
<dbReference type="EMBL" id="BAAAUH010000036">
    <property type="protein sequence ID" value="GAA3189643.1"/>
    <property type="molecule type" value="Genomic_DNA"/>
</dbReference>
<proteinExistence type="predicted"/>
<dbReference type="Gene3D" id="1.10.260.40">
    <property type="entry name" value="lambda repressor-like DNA-binding domains"/>
    <property type="match status" value="1"/>
</dbReference>
<accession>A0ABP6PT51</accession>
<evidence type="ECO:0000313" key="3">
    <source>
        <dbReference type="Proteomes" id="UP001501866"/>
    </source>
</evidence>
<evidence type="ECO:0000313" key="2">
    <source>
        <dbReference type="EMBL" id="GAA3189643.1"/>
    </source>
</evidence>
<dbReference type="Pfam" id="PF17765">
    <property type="entry name" value="MLTR_LBD"/>
    <property type="match status" value="1"/>
</dbReference>
<dbReference type="Proteomes" id="UP001501866">
    <property type="component" value="Unassembled WGS sequence"/>
</dbReference>
<protein>
    <submittedName>
        <fullName evidence="2">Helix-turn-helix transcriptional regulator</fullName>
    </submittedName>
</protein>
<dbReference type="PANTHER" id="PTHR35010">
    <property type="entry name" value="BLL4672 PROTEIN-RELATED"/>
    <property type="match status" value="1"/>
</dbReference>
<reference evidence="3" key="1">
    <citation type="journal article" date="2019" name="Int. J. Syst. Evol. Microbiol.">
        <title>The Global Catalogue of Microorganisms (GCM) 10K type strain sequencing project: providing services to taxonomists for standard genome sequencing and annotation.</title>
        <authorList>
            <consortium name="The Broad Institute Genomics Platform"/>
            <consortium name="The Broad Institute Genome Sequencing Center for Infectious Disease"/>
            <person name="Wu L."/>
            <person name="Ma J."/>
        </authorList>
    </citation>
    <scope>NUCLEOTIDE SEQUENCE [LARGE SCALE GENOMIC DNA]</scope>
    <source>
        <strain evidence="3">JCM 9095</strain>
    </source>
</reference>
<dbReference type="CDD" id="cd00093">
    <property type="entry name" value="HTH_XRE"/>
    <property type="match status" value="1"/>
</dbReference>
<sequence length="354" mass="38026">MPLAAPVTTAVRPARFSYAMGDLLGGGRGVSPASDTTLGGIGRRMQGDGFPGSGSTRFAGPGPPTLKGMDGELGDFLRSRRARIRPEDVGLPSHGRRRVPGLRREEVAQLAGVSVDYYIRLEQGRGPGGPSRTRSGGVSDAVLDAVARVLRLDEAERQYLRAVARPHRRGDGGPVASGVRPGVQLILDGMDRNPAYVLDRRMNVLAWNALADAVLGFGGTGPEDRSLPRRLFLDPAARDLYQDWAAVAEQTVAHLRLNAGHHPHDTAMGKLVAELARASGDFRRLWADHLVKPCDHGVKRLRHPVAGLLVLPYETLTVPAAPDQTIVVYAPEPDSETAERLALLGSWATTSRTH</sequence>